<protein>
    <submittedName>
        <fullName evidence="2">Uncharacterized protein</fullName>
    </submittedName>
</protein>
<sequence>MKRLTCFLLICAVIGAVLGMGAGSSICPYMTVYIRTLLDDATQGAAQTTLGLGTGDSPTFAGLTTTGNSIFGLNSSVLQPTTDSTTFFQVKDQDGNVIGNFDTVNNRLGIQTDAPLAPVHIKLGTGQSVPTVKDLLVIENNGDAFVNFIGLSGNTTQGFIFSDNVRSIGNIGYQHSTGTFFMTAGGTRTFNLNAGGVGEFLGLDPSLTIHNETHEDTDGGRESELNFKGEQSGGEETTLARIEVSHDGAADDEKGQEKGFINDGDDGDSPTQVREWDSIGLEFVNSTIIYDVNNISADIVTFNTYGLHIIDSSGAGITGTLAAGTKTGQSVKFVCKTSGNDIDITVSNHVTSDPEVIRLDTAKEWLELVWDGTDWVEVDGNGQSYP</sequence>
<evidence type="ECO:0000256" key="1">
    <source>
        <dbReference type="SAM" id="MobiDB-lite"/>
    </source>
</evidence>
<reference evidence="2" key="1">
    <citation type="submission" date="2020-03" db="EMBL/GenBank/DDBJ databases">
        <title>The deep terrestrial virosphere.</title>
        <authorList>
            <person name="Holmfeldt K."/>
            <person name="Nilsson E."/>
            <person name="Simone D."/>
            <person name="Lopez-Fernandez M."/>
            <person name="Wu X."/>
            <person name="de Brujin I."/>
            <person name="Lundin D."/>
            <person name="Andersson A."/>
            <person name="Bertilsson S."/>
            <person name="Dopson M."/>
        </authorList>
    </citation>
    <scope>NUCLEOTIDE SEQUENCE</scope>
    <source>
        <strain evidence="2">MM415A00929</strain>
    </source>
</reference>
<accession>A0A6M3KBE5</accession>
<feature type="compositionally biased region" description="Basic and acidic residues" evidence="1">
    <location>
        <begin position="243"/>
        <end position="257"/>
    </location>
</feature>
<evidence type="ECO:0000313" key="2">
    <source>
        <dbReference type="EMBL" id="QJA79223.1"/>
    </source>
</evidence>
<gene>
    <name evidence="2" type="ORF">MM415A00929_0015</name>
</gene>
<organism evidence="2">
    <name type="scientific">viral metagenome</name>
    <dbReference type="NCBI Taxonomy" id="1070528"/>
    <lineage>
        <taxon>unclassified sequences</taxon>
        <taxon>metagenomes</taxon>
        <taxon>organismal metagenomes</taxon>
    </lineage>
</organism>
<proteinExistence type="predicted"/>
<feature type="region of interest" description="Disordered" evidence="1">
    <location>
        <begin position="210"/>
        <end position="271"/>
    </location>
</feature>
<dbReference type="EMBL" id="MT142372">
    <property type="protein sequence ID" value="QJA79223.1"/>
    <property type="molecule type" value="Genomic_DNA"/>
</dbReference>
<name>A0A6M3KBE5_9ZZZZ</name>
<dbReference type="AlphaFoldDB" id="A0A6M3KBE5"/>
<feature type="compositionally biased region" description="Basic and acidic residues" evidence="1">
    <location>
        <begin position="211"/>
        <end position="227"/>
    </location>
</feature>